<evidence type="ECO:0000313" key="1">
    <source>
        <dbReference type="EMBL" id="PQM32825.1"/>
    </source>
</evidence>
<proteinExistence type="predicted"/>
<dbReference type="InterPro" id="IPR007750">
    <property type="entry name" value="DUF674"/>
</dbReference>
<dbReference type="AlphaFoldDB" id="A0A314U659"/>
<dbReference type="PANTHER" id="PTHR33103:SF27">
    <property type="entry name" value="OS04G0594700 PROTEIN"/>
    <property type="match status" value="1"/>
</dbReference>
<dbReference type="Proteomes" id="UP000250321">
    <property type="component" value="Unassembled WGS sequence"/>
</dbReference>
<accession>A0A314U659</accession>
<evidence type="ECO:0000313" key="2">
    <source>
        <dbReference type="Proteomes" id="UP000250321"/>
    </source>
</evidence>
<dbReference type="Pfam" id="PF05056">
    <property type="entry name" value="DUF674"/>
    <property type="match status" value="2"/>
</dbReference>
<reference evidence="1 2" key="1">
    <citation type="submission" date="2018-02" db="EMBL/GenBank/DDBJ databases">
        <title>Draft genome of wild Prunus yedoensis var. nudiflora.</title>
        <authorList>
            <person name="Baek S."/>
            <person name="Kim J.-H."/>
            <person name="Choi K."/>
            <person name="Kim G.-B."/>
            <person name="Cho A."/>
            <person name="Jang H."/>
            <person name="Shin C.-H."/>
            <person name="Yu H.-J."/>
            <person name="Mun J.-H."/>
        </authorList>
    </citation>
    <scope>NUCLEOTIDE SEQUENCE [LARGE SCALE GENOMIC DNA]</scope>
    <source>
        <strain evidence="2">cv. Jeju island</strain>
        <tissue evidence="1">Leaf</tissue>
    </source>
</reference>
<organism evidence="1 2">
    <name type="scientific">Prunus yedoensis var. nudiflora</name>
    <dbReference type="NCBI Taxonomy" id="2094558"/>
    <lineage>
        <taxon>Eukaryota</taxon>
        <taxon>Viridiplantae</taxon>
        <taxon>Streptophyta</taxon>
        <taxon>Embryophyta</taxon>
        <taxon>Tracheophyta</taxon>
        <taxon>Spermatophyta</taxon>
        <taxon>Magnoliopsida</taxon>
        <taxon>eudicotyledons</taxon>
        <taxon>Gunneridae</taxon>
        <taxon>Pentapetalae</taxon>
        <taxon>rosids</taxon>
        <taxon>fabids</taxon>
        <taxon>Rosales</taxon>
        <taxon>Rosaceae</taxon>
        <taxon>Amygdaloideae</taxon>
        <taxon>Amygdaleae</taxon>
        <taxon>Prunus</taxon>
    </lineage>
</organism>
<evidence type="ECO:0008006" key="3">
    <source>
        <dbReference type="Google" id="ProtNLM"/>
    </source>
</evidence>
<name>A0A314U659_PRUYE</name>
<gene>
    <name evidence="1" type="ORF">Pyn_35530</name>
</gene>
<protein>
    <recommendedName>
        <fullName evidence="3">DUF674 family protein</fullName>
    </recommendedName>
</protein>
<keyword evidence="2" id="KW-1185">Reference proteome</keyword>
<sequence length="490" mass="54808">MAISLKALVEKRSNKVIFIESDNDFVDVLFSFLTIPMGTIIRLACKHSVPLEIGCIKNLYASVENADKRLFQTEGCREMLLRPRNGVQSHCENLKLKINNGDCKNFKLKINNGDPTRYFLCSKDCIRRNKLFSHYKDVLCECGEPMNREISLSVGKLKSSSPSNGGVFCKGLTRFIISDDFEVMPPVNSAVSSFLTKVGVTDANSTDEMTLNVGFDEVLNLLICSFVSKTPLTDILLKHKPEPNLNSKGVTQGICFKGQTAGETMNEEKNISINLMVSKSKKIICYAEAGEDFVNLLFSFLTVPLGFILKEMQDSSSSTKGCIDQLYKSVQDLDEHYLKSNYHKEILLSPKLYPGFGDENHLLGIEGASYYYAYYWSGDGYQEILTNDKTLIPYNMTAIPLKLKYCKSLGNYKSDAGFLSRPAMFTITDSLMIRPISPLFGVSVLNELKVQFADIEMQTVQVGKEEALRLLVTSFLCDSALTSVFLSHIK</sequence>
<dbReference type="EMBL" id="PJQY01003996">
    <property type="protein sequence ID" value="PQM32825.1"/>
    <property type="molecule type" value="Genomic_DNA"/>
</dbReference>
<dbReference type="PANTHER" id="PTHR33103">
    <property type="entry name" value="OS01G0153900 PROTEIN"/>
    <property type="match status" value="1"/>
</dbReference>
<dbReference type="OrthoDB" id="1277335at2759"/>
<comment type="caution">
    <text evidence="1">The sequence shown here is derived from an EMBL/GenBank/DDBJ whole genome shotgun (WGS) entry which is preliminary data.</text>
</comment>